<feature type="transmembrane region" description="Helical" evidence="1">
    <location>
        <begin position="147"/>
        <end position="164"/>
    </location>
</feature>
<dbReference type="AlphaFoldDB" id="A0A3B0U760"/>
<feature type="transmembrane region" description="Helical" evidence="1">
    <location>
        <begin position="123"/>
        <end position="140"/>
    </location>
</feature>
<evidence type="ECO:0000259" key="2">
    <source>
        <dbReference type="Pfam" id="PF07786"/>
    </source>
</evidence>
<organism evidence="3">
    <name type="scientific">hydrothermal vent metagenome</name>
    <dbReference type="NCBI Taxonomy" id="652676"/>
    <lineage>
        <taxon>unclassified sequences</taxon>
        <taxon>metagenomes</taxon>
        <taxon>ecological metagenomes</taxon>
    </lineage>
</organism>
<protein>
    <recommendedName>
        <fullName evidence="2">Heparan-alpha-glucosaminide N-acetyltransferase catalytic domain-containing protein</fullName>
    </recommendedName>
</protein>
<accession>A0A3B0U760</accession>
<feature type="domain" description="Heparan-alpha-glucosaminide N-acetyltransferase catalytic" evidence="2">
    <location>
        <begin position="25"/>
        <end position="247"/>
    </location>
</feature>
<feature type="transmembrane region" description="Helical" evidence="1">
    <location>
        <begin position="98"/>
        <end position="117"/>
    </location>
</feature>
<feature type="transmembrane region" description="Helical" evidence="1">
    <location>
        <begin position="239"/>
        <end position="260"/>
    </location>
</feature>
<proteinExistence type="predicted"/>
<keyword evidence="1" id="KW-0812">Transmembrane</keyword>
<dbReference type="InterPro" id="IPR012429">
    <property type="entry name" value="HGSNAT_cat"/>
</dbReference>
<feature type="transmembrane region" description="Helical" evidence="1">
    <location>
        <begin position="192"/>
        <end position="210"/>
    </location>
</feature>
<reference evidence="3" key="1">
    <citation type="submission" date="2018-06" db="EMBL/GenBank/DDBJ databases">
        <authorList>
            <person name="Zhirakovskaya E."/>
        </authorList>
    </citation>
    <scope>NUCLEOTIDE SEQUENCE</scope>
</reference>
<name>A0A3B0U760_9ZZZZ</name>
<feature type="transmembrane region" description="Helical" evidence="1">
    <location>
        <begin position="28"/>
        <end position="47"/>
    </location>
</feature>
<sequence length="348" mass="38740">MVYAASDLTSKPGNLNPGDLTPRPRYQLIDVVRGLGIIGVVIYHFVWDLRFLQFTTTSPGFDLVWIWLARVLQVTFMSLAGVSLVLAHHNGIVWKSFWKRLAIVFGAAMIVTVGTFFAFGEGFVYFGILHAIAVFSIMALPFLRAPLWLVILVAVVFMSAPFIYQNEMFNVRILSWIGFWTIAPYTQDLQSIFPGFGYTLAGLAFMRIVLKYNLGGKLAAIKSNGFTFKALVKAGRWSLIIYMVHQPIMLSVLYPLALVIQPGAAQLRVEQKQVFYSNCMDFAVNPFVQDEGAIAAVEDAERAQAYCSCAVDIMDENDLFDVQSVDDLSAQQKTVYGAIPQLCVVAVE</sequence>
<feature type="transmembrane region" description="Helical" evidence="1">
    <location>
        <begin position="67"/>
        <end position="86"/>
    </location>
</feature>
<keyword evidence="1" id="KW-1133">Transmembrane helix</keyword>
<evidence type="ECO:0000313" key="3">
    <source>
        <dbReference type="EMBL" id="VAW22322.1"/>
    </source>
</evidence>
<dbReference type="EMBL" id="UOEQ01000411">
    <property type="protein sequence ID" value="VAW22322.1"/>
    <property type="molecule type" value="Genomic_DNA"/>
</dbReference>
<dbReference type="Pfam" id="PF07786">
    <property type="entry name" value="HGSNAT_cat"/>
    <property type="match status" value="1"/>
</dbReference>
<keyword evidence="1" id="KW-0472">Membrane</keyword>
<gene>
    <name evidence="3" type="ORF">MNBD_ALPHA11-1573</name>
</gene>
<evidence type="ECO:0000256" key="1">
    <source>
        <dbReference type="SAM" id="Phobius"/>
    </source>
</evidence>